<dbReference type="InterPro" id="IPR018247">
    <property type="entry name" value="EF_Hand_1_Ca_BS"/>
</dbReference>
<evidence type="ECO:0000256" key="3">
    <source>
        <dbReference type="SAM" id="Coils"/>
    </source>
</evidence>
<dbReference type="PROSITE" id="PS00018">
    <property type="entry name" value="EF_HAND_1"/>
    <property type="match status" value="1"/>
</dbReference>
<dbReference type="Gene3D" id="1.10.238.10">
    <property type="entry name" value="EF-hand"/>
    <property type="match status" value="1"/>
</dbReference>
<feature type="coiled-coil region" evidence="3">
    <location>
        <begin position="125"/>
        <end position="159"/>
    </location>
</feature>
<dbReference type="EMBL" id="SRMA01025093">
    <property type="protein sequence ID" value="TRY99175.1"/>
    <property type="molecule type" value="Genomic_DNA"/>
</dbReference>
<gene>
    <name evidence="5" type="ORF">DNTS_027633</name>
</gene>
<dbReference type="PROSITE" id="PS50222">
    <property type="entry name" value="EF_HAND_2"/>
    <property type="match status" value="1"/>
</dbReference>
<protein>
    <recommendedName>
        <fullName evidence="4">EF-hand domain-containing protein</fullName>
    </recommendedName>
</protein>
<keyword evidence="6" id="KW-1185">Reference proteome</keyword>
<evidence type="ECO:0000313" key="5">
    <source>
        <dbReference type="EMBL" id="TRY99175.1"/>
    </source>
</evidence>
<proteinExistence type="predicted"/>
<organism evidence="5 6">
    <name type="scientific">Danionella cerebrum</name>
    <dbReference type="NCBI Taxonomy" id="2873325"/>
    <lineage>
        <taxon>Eukaryota</taxon>
        <taxon>Metazoa</taxon>
        <taxon>Chordata</taxon>
        <taxon>Craniata</taxon>
        <taxon>Vertebrata</taxon>
        <taxon>Euteleostomi</taxon>
        <taxon>Actinopterygii</taxon>
        <taxon>Neopterygii</taxon>
        <taxon>Teleostei</taxon>
        <taxon>Ostariophysi</taxon>
        <taxon>Cypriniformes</taxon>
        <taxon>Danionidae</taxon>
        <taxon>Danioninae</taxon>
        <taxon>Danionella</taxon>
    </lineage>
</organism>
<dbReference type="SUPFAM" id="SSF47473">
    <property type="entry name" value="EF-hand"/>
    <property type="match status" value="1"/>
</dbReference>
<dbReference type="SMART" id="SM00054">
    <property type="entry name" value="EFh"/>
    <property type="match status" value="2"/>
</dbReference>
<reference evidence="5 6" key="1">
    <citation type="journal article" date="2019" name="Sci. Data">
        <title>Hybrid genome assembly and annotation of Danionella translucida.</title>
        <authorList>
            <person name="Kadobianskyi M."/>
            <person name="Schulze L."/>
            <person name="Schuelke M."/>
            <person name="Judkewitz B."/>
        </authorList>
    </citation>
    <scope>NUCLEOTIDE SEQUENCE [LARGE SCALE GENOMIC DNA]</scope>
    <source>
        <strain evidence="5 6">Bolton</strain>
    </source>
</reference>
<evidence type="ECO:0000259" key="4">
    <source>
        <dbReference type="PROSITE" id="PS50222"/>
    </source>
</evidence>
<comment type="caution">
    <text evidence="5">The sequence shown here is derived from an EMBL/GenBank/DDBJ whole genome shotgun (WGS) entry which is preliminary data.</text>
</comment>
<evidence type="ECO:0000313" key="6">
    <source>
        <dbReference type="Proteomes" id="UP000316079"/>
    </source>
</evidence>
<keyword evidence="2" id="KW-0106">Calcium</keyword>
<evidence type="ECO:0000256" key="1">
    <source>
        <dbReference type="ARBA" id="ARBA00022723"/>
    </source>
</evidence>
<dbReference type="OrthoDB" id="9879408at2759"/>
<dbReference type="STRING" id="623744.A0A553RAI6"/>
<dbReference type="GO" id="GO:0005509">
    <property type="term" value="F:calcium ion binding"/>
    <property type="evidence" value="ECO:0007669"/>
    <property type="project" value="InterPro"/>
</dbReference>
<keyword evidence="1" id="KW-0479">Metal-binding</keyword>
<dbReference type="InterPro" id="IPR002048">
    <property type="entry name" value="EF_hand_dom"/>
</dbReference>
<evidence type="ECO:0000256" key="2">
    <source>
        <dbReference type="ARBA" id="ARBA00022837"/>
    </source>
</evidence>
<dbReference type="AlphaFoldDB" id="A0A553RAI6"/>
<keyword evidence="3" id="KW-0175">Coiled coil</keyword>
<feature type="domain" description="EF-hand" evidence="4">
    <location>
        <begin position="35"/>
        <end position="70"/>
    </location>
</feature>
<dbReference type="CDD" id="cd00051">
    <property type="entry name" value="EFh"/>
    <property type="match status" value="1"/>
</dbReference>
<accession>A0A553RAI6</accession>
<dbReference type="InterPro" id="IPR011992">
    <property type="entry name" value="EF-hand-dom_pair"/>
</dbReference>
<sequence>MDHADLRRLFVACDGNQSGRVEYEDFTHVCQELGVPNDEIRTLFNKFDLDRDGFINFKDFSSSFQEVSETLNLASLGNRLGTQRSTWDEFEITLDGDVALYLGRHRDACSDFYEGIHSTSDEQLLEQFEDLLKALVAELKEHRSETDQLENSLRRRDENFLLFPFKFFT</sequence>
<name>A0A553RAI6_9TELE</name>
<dbReference type="Pfam" id="PF13499">
    <property type="entry name" value="EF-hand_7"/>
    <property type="match status" value="1"/>
</dbReference>
<dbReference type="Proteomes" id="UP000316079">
    <property type="component" value="Unassembled WGS sequence"/>
</dbReference>